<reference evidence="2" key="1">
    <citation type="journal article" date="2020" name="Nature">
        <title>Giant virus diversity and host interactions through global metagenomics.</title>
        <authorList>
            <person name="Schulz F."/>
            <person name="Roux S."/>
            <person name="Paez-Espino D."/>
            <person name="Jungbluth S."/>
            <person name="Walsh D.A."/>
            <person name="Denef V.J."/>
            <person name="McMahon K.D."/>
            <person name="Konstantinidis K.T."/>
            <person name="Eloe-Fadrosh E.A."/>
            <person name="Kyrpides N.C."/>
            <person name="Woyke T."/>
        </authorList>
    </citation>
    <scope>NUCLEOTIDE SEQUENCE</scope>
    <source>
        <strain evidence="2">GVMAG-M-3300023184-105</strain>
    </source>
</reference>
<name>A0A6C0HHF1_9ZZZZ</name>
<dbReference type="EMBL" id="MN739955">
    <property type="protein sequence ID" value="QHT79837.1"/>
    <property type="molecule type" value="Genomic_DNA"/>
</dbReference>
<feature type="compositionally biased region" description="Polar residues" evidence="1">
    <location>
        <begin position="1"/>
        <end position="22"/>
    </location>
</feature>
<feature type="region of interest" description="Disordered" evidence="1">
    <location>
        <begin position="1"/>
        <end position="32"/>
    </location>
</feature>
<evidence type="ECO:0000313" key="2">
    <source>
        <dbReference type="EMBL" id="QHT79837.1"/>
    </source>
</evidence>
<accession>A0A6C0HHF1</accession>
<protein>
    <submittedName>
        <fullName evidence="2">Uncharacterized protein</fullName>
    </submittedName>
</protein>
<evidence type="ECO:0000256" key="1">
    <source>
        <dbReference type="SAM" id="MobiDB-lite"/>
    </source>
</evidence>
<organism evidence="2">
    <name type="scientific">viral metagenome</name>
    <dbReference type="NCBI Taxonomy" id="1070528"/>
    <lineage>
        <taxon>unclassified sequences</taxon>
        <taxon>metagenomes</taxon>
        <taxon>organismal metagenomes</taxon>
    </lineage>
</organism>
<sequence length="179" mass="21173">MADFTNTSDKQTILQSPGITNNDIDDPVGDKTLPKDHPYYNIPINFNVITPIYSNNVEYRNALQELCFLRYPDTFPTGDYPEGTDPESCHEMTYDIENMTYALDFIWHNTRQQSLFVELYKLAAVEMMTEDLEVGLAILFSYDYLRYFYPVFREYMVLNAQFDEHHPFYILLKQKLQKK</sequence>
<proteinExistence type="predicted"/>
<dbReference type="AlphaFoldDB" id="A0A6C0HHF1"/>